<proteinExistence type="predicted"/>
<evidence type="ECO:0000256" key="1">
    <source>
        <dbReference type="SAM" id="MobiDB-lite"/>
    </source>
</evidence>
<gene>
    <name evidence="3" type="primary">rpfG_4</name>
    <name evidence="3" type="ORF">SV7mr_26180</name>
</gene>
<keyword evidence="3" id="KW-0378">Hydrolase</keyword>
<protein>
    <submittedName>
        <fullName evidence="3">Cyclic di-GMP phosphodiesterase response regulator RpfG</fullName>
        <ecNumber evidence="3">3.1.4.52</ecNumber>
    </submittedName>
</protein>
<reference evidence="3 4" key="1">
    <citation type="submission" date="2019-02" db="EMBL/GenBank/DDBJ databases">
        <title>Deep-cultivation of Planctomycetes and their phenomic and genomic characterization uncovers novel biology.</title>
        <authorList>
            <person name="Wiegand S."/>
            <person name="Jogler M."/>
            <person name="Boedeker C."/>
            <person name="Pinto D."/>
            <person name="Vollmers J."/>
            <person name="Rivas-Marin E."/>
            <person name="Kohn T."/>
            <person name="Peeters S.H."/>
            <person name="Heuer A."/>
            <person name="Rast P."/>
            <person name="Oberbeckmann S."/>
            <person name="Bunk B."/>
            <person name="Jeske O."/>
            <person name="Meyerdierks A."/>
            <person name="Storesund J.E."/>
            <person name="Kallscheuer N."/>
            <person name="Luecker S."/>
            <person name="Lage O.M."/>
            <person name="Pohl T."/>
            <person name="Merkel B.J."/>
            <person name="Hornburger P."/>
            <person name="Mueller R.-W."/>
            <person name="Bruemmer F."/>
            <person name="Labrenz M."/>
            <person name="Spormann A.M."/>
            <person name="Op den Camp H."/>
            <person name="Overmann J."/>
            <person name="Amann R."/>
            <person name="Jetten M.S.M."/>
            <person name="Mascher T."/>
            <person name="Medema M.H."/>
            <person name="Devos D.P."/>
            <person name="Kaster A.-K."/>
            <person name="Ovreas L."/>
            <person name="Rohde M."/>
            <person name="Galperin M.Y."/>
            <person name="Jogler C."/>
        </authorList>
    </citation>
    <scope>NUCLEOTIDE SEQUENCE [LARGE SCALE GENOMIC DNA]</scope>
    <source>
        <strain evidence="3 4">SV_7m_r</strain>
    </source>
</reference>
<dbReference type="PROSITE" id="PS51832">
    <property type="entry name" value="HD_GYP"/>
    <property type="match status" value="1"/>
</dbReference>
<keyword evidence="4" id="KW-1185">Reference proteome</keyword>
<dbReference type="SUPFAM" id="SSF109604">
    <property type="entry name" value="HD-domain/PDEase-like"/>
    <property type="match status" value="1"/>
</dbReference>
<dbReference type="EMBL" id="CP036272">
    <property type="protein sequence ID" value="QDT60101.1"/>
    <property type="molecule type" value="Genomic_DNA"/>
</dbReference>
<evidence type="ECO:0000313" key="3">
    <source>
        <dbReference type="EMBL" id="QDT60101.1"/>
    </source>
</evidence>
<dbReference type="AlphaFoldDB" id="A0A517SVF8"/>
<dbReference type="InterPro" id="IPR003607">
    <property type="entry name" value="HD/PDEase_dom"/>
</dbReference>
<dbReference type="CDD" id="cd00077">
    <property type="entry name" value="HDc"/>
    <property type="match status" value="1"/>
</dbReference>
<dbReference type="SMART" id="SM00471">
    <property type="entry name" value="HDc"/>
    <property type="match status" value="1"/>
</dbReference>
<dbReference type="RefSeq" id="WP_419188436.1">
    <property type="nucleotide sequence ID" value="NZ_CP036272.1"/>
</dbReference>
<dbReference type="EC" id="3.1.4.52" evidence="3"/>
<dbReference type="InterPro" id="IPR037522">
    <property type="entry name" value="HD_GYP_dom"/>
</dbReference>
<dbReference type="PANTHER" id="PTHR43155:SF2">
    <property type="entry name" value="CYCLIC DI-GMP PHOSPHODIESTERASE PA4108"/>
    <property type="match status" value="1"/>
</dbReference>
<dbReference type="GO" id="GO:0071111">
    <property type="term" value="F:cyclic-guanylate-specific phosphodiesterase activity"/>
    <property type="evidence" value="ECO:0007669"/>
    <property type="project" value="UniProtKB-EC"/>
</dbReference>
<feature type="compositionally biased region" description="Low complexity" evidence="1">
    <location>
        <begin position="35"/>
        <end position="50"/>
    </location>
</feature>
<dbReference type="Gene3D" id="1.10.3210.10">
    <property type="entry name" value="Hypothetical protein af1432"/>
    <property type="match status" value="1"/>
</dbReference>
<name>A0A517SVF8_9BACT</name>
<dbReference type="InterPro" id="IPR006675">
    <property type="entry name" value="HDIG_dom"/>
</dbReference>
<dbReference type="NCBIfam" id="TIGR00277">
    <property type="entry name" value="HDIG"/>
    <property type="match status" value="1"/>
</dbReference>
<accession>A0A517SVF8</accession>
<dbReference type="Proteomes" id="UP000315003">
    <property type="component" value="Chromosome"/>
</dbReference>
<dbReference type="PANTHER" id="PTHR43155">
    <property type="entry name" value="CYCLIC DI-GMP PHOSPHODIESTERASE PA4108-RELATED"/>
    <property type="match status" value="1"/>
</dbReference>
<sequence length="424" mass="45920">MNSSGFPAHFPSASDPNTGRDGSGVTPTVTADARTSWTPTPAHTTTAEARPVADHPVSSDQTAHPLLHVLSNVPQIGFSNEPYQQSLRELLSNAAKALRVRSLALQLTELVPSEVDAMVTRDQELLAEPGFYATAGLRISPTSFQAASDQLTGTSAEGNVTVGELNAGDGGQIWAARATVRDDSHTYGTLLALRHRTDHPFDEATLALLKSTAALVAGHRANERTYYGIAASVHQMAESVATTLDSKDQYTEGHSLRVSHLSGMIAKELGYSRAQLRRIHLGSVLHDIGMVGIRDEYYLKPDRLTEDEFNQIKRHTVIGYEMLKSVPAVEGALDAVKYHHEAWDGSGYPNGLAGDQIPKDAQIVAVADAIDAMLSDRPYRPHMSVRQVMHTIRKGGNLQWAADVVNVLLNKPVIVETSRAMKSQ</sequence>
<dbReference type="Pfam" id="PF13487">
    <property type="entry name" value="HD_5"/>
    <property type="match status" value="1"/>
</dbReference>
<organism evidence="3 4">
    <name type="scientific">Stieleria bergensis</name>
    <dbReference type="NCBI Taxonomy" id="2528025"/>
    <lineage>
        <taxon>Bacteria</taxon>
        <taxon>Pseudomonadati</taxon>
        <taxon>Planctomycetota</taxon>
        <taxon>Planctomycetia</taxon>
        <taxon>Pirellulales</taxon>
        <taxon>Pirellulaceae</taxon>
        <taxon>Stieleria</taxon>
    </lineage>
</organism>
<evidence type="ECO:0000313" key="4">
    <source>
        <dbReference type="Proteomes" id="UP000315003"/>
    </source>
</evidence>
<evidence type="ECO:0000259" key="2">
    <source>
        <dbReference type="PROSITE" id="PS51832"/>
    </source>
</evidence>
<feature type="region of interest" description="Disordered" evidence="1">
    <location>
        <begin position="1"/>
        <end position="60"/>
    </location>
</feature>
<feature type="domain" description="HD-GYP" evidence="2">
    <location>
        <begin position="229"/>
        <end position="424"/>
    </location>
</feature>